<dbReference type="InterPro" id="IPR007502">
    <property type="entry name" value="Helicase-assoc_dom"/>
</dbReference>
<dbReference type="Pfam" id="PF08482">
    <property type="entry name" value="HrpB_C"/>
    <property type="match status" value="1"/>
</dbReference>
<dbReference type="PROSITE" id="PS51194">
    <property type="entry name" value="HELICASE_CTER"/>
    <property type="match status" value="1"/>
</dbReference>
<dbReference type="Pfam" id="PF04408">
    <property type="entry name" value="WHD_HA2"/>
    <property type="match status" value="1"/>
</dbReference>
<evidence type="ECO:0000256" key="3">
    <source>
        <dbReference type="ARBA" id="ARBA00022806"/>
    </source>
</evidence>
<comment type="caution">
    <text evidence="7">The sequence shown here is derived from an EMBL/GenBank/DDBJ whole genome shotgun (WGS) entry which is preliminary data.</text>
</comment>
<dbReference type="Gene3D" id="1.20.120.1080">
    <property type="match status" value="1"/>
</dbReference>
<keyword evidence="4" id="KW-0067">ATP-binding</keyword>
<evidence type="ECO:0000259" key="6">
    <source>
        <dbReference type="PROSITE" id="PS51194"/>
    </source>
</evidence>
<dbReference type="SMART" id="SM00487">
    <property type="entry name" value="DEXDc"/>
    <property type="match status" value="1"/>
</dbReference>
<dbReference type="PANTHER" id="PTHR43519">
    <property type="entry name" value="ATP-DEPENDENT RNA HELICASE HRPB"/>
    <property type="match status" value="1"/>
</dbReference>
<evidence type="ECO:0000256" key="2">
    <source>
        <dbReference type="ARBA" id="ARBA00022801"/>
    </source>
</evidence>
<dbReference type="InterPro" id="IPR027417">
    <property type="entry name" value="P-loop_NTPase"/>
</dbReference>
<accession>A0ABT2UWT5</accession>
<sequence>MTILPIDSILPQLKETLLAHSAIVLVAPPGAGKTTRVPLALLDVPLFAKQRILMLEPRRLAARTAARYMAASLNQQVGETVGYRVRMDTRVGPSTRIEVITEGVLTRMIQQDPSLEGVGAVIFDEFHERSLHADLGLALCLQAQALLRDDLRIIVMSATLDAQAVAGLMNNAPILISEGRSFEVATHYLDRKPEGRIEQTVVRAIVHALEQHEHGNMLVFVPGTGEIRRIEARLRELQLDPLVQITPLHGSLPQESQDRAISRGQANERKIVLTTSIAESSLTVDGIGIVIDSGLSRVPRFSPRTGMTRLETVPVSLASADQRRGRAGRLGPGTCYRLWMEADHRQLLPLSKPEIAEADLAPLALELAAWGVTEPAELTWLDSPPRAAFVQARSLLVQLGAMNPDGSITSEGRRMAGLGLHPRLAHMLLKAIPLGYGELACELAALLNERDFLKSDSAAPNADLRLRVEALRRTMKSKDYSSGALFYEGFTVDAAACKRIWMEAGQWKRELRIQDASQPEDVHHCGLLLAFAFPDRIGQRRSQGGFLLSSGRGAQFTHMQPLANSPYIVTVELDDQGTDSRIYLAAPVEWEELEQHFSESIERDTITVWDPTVQAVRSRHYIRMGAILIKDVPNHTPDQDDVHRALVSGIVKEGLALLPWTKASLQLRERLQFMNHYDTDWPDVADPALIMNIHDWLAPHLHGFKSRSDLQRLNMFSILESMLSWEQRRALDESAPTHITVPSGSRISVDYSDPDIPTLSVRLQELFGLEQTPRIGGDRVPIRLQLLSPAQRPVQVTSDLASFWRHTYFEVKKDLKGRYPKHYWPDDPLVAMPTSRVRPKNLQ</sequence>
<dbReference type="CDD" id="cd17990">
    <property type="entry name" value="DEXHc_HrpB"/>
    <property type="match status" value="1"/>
</dbReference>
<organism evidence="7 8">
    <name type="scientific">Paenibacillus baimaensis</name>
    <dbReference type="NCBI Taxonomy" id="2982185"/>
    <lineage>
        <taxon>Bacteria</taxon>
        <taxon>Bacillati</taxon>
        <taxon>Bacillota</taxon>
        <taxon>Bacilli</taxon>
        <taxon>Bacillales</taxon>
        <taxon>Paenibacillaceae</taxon>
        <taxon>Paenibacillus</taxon>
    </lineage>
</organism>
<evidence type="ECO:0000256" key="1">
    <source>
        <dbReference type="ARBA" id="ARBA00022741"/>
    </source>
</evidence>
<dbReference type="GO" id="GO:0004386">
    <property type="term" value="F:helicase activity"/>
    <property type="evidence" value="ECO:0007669"/>
    <property type="project" value="UniProtKB-KW"/>
</dbReference>
<dbReference type="Pfam" id="PF00270">
    <property type="entry name" value="DEAD"/>
    <property type="match status" value="1"/>
</dbReference>
<feature type="domain" description="Helicase C-terminal" evidence="6">
    <location>
        <begin position="201"/>
        <end position="371"/>
    </location>
</feature>
<dbReference type="Proteomes" id="UP001652445">
    <property type="component" value="Unassembled WGS sequence"/>
</dbReference>
<dbReference type="InterPro" id="IPR010225">
    <property type="entry name" value="HrpB"/>
</dbReference>
<evidence type="ECO:0000313" key="7">
    <source>
        <dbReference type="EMBL" id="MCU6798297.1"/>
    </source>
</evidence>
<dbReference type="PANTHER" id="PTHR43519:SF1">
    <property type="entry name" value="ATP-DEPENDENT RNA HELICASE HRPB"/>
    <property type="match status" value="1"/>
</dbReference>
<dbReference type="Gene3D" id="3.40.50.300">
    <property type="entry name" value="P-loop containing nucleotide triphosphate hydrolases"/>
    <property type="match status" value="2"/>
</dbReference>
<dbReference type="SUPFAM" id="SSF52540">
    <property type="entry name" value="P-loop containing nucleoside triphosphate hydrolases"/>
    <property type="match status" value="1"/>
</dbReference>
<dbReference type="InterPro" id="IPR048333">
    <property type="entry name" value="HA2_WH"/>
</dbReference>
<keyword evidence="1" id="KW-0547">Nucleotide-binding</keyword>
<evidence type="ECO:0000313" key="8">
    <source>
        <dbReference type="Proteomes" id="UP001652445"/>
    </source>
</evidence>
<reference evidence="7 8" key="1">
    <citation type="submission" date="2022-09" db="EMBL/GenBank/DDBJ databases">
        <authorList>
            <person name="Han X.L."/>
            <person name="Wang Q."/>
            <person name="Lu T."/>
        </authorList>
    </citation>
    <scope>NUCLEOTIDE SEQUENCE [LARGE SCALE GENOMIC DNA]</scope>
    <source>
        <strain evidence="7 8">WQ 127069</strain>
    </source>
</reference>
<name>A0ABT2UWT5_9BACL</name>
<keyword evidence="2" id="KW-0378">Hydrolase</keyword>
<dbReference type="PIRSF" id="PIRSF005496">
    <property type="entry name" value="ATP_hel_hrpB"/>
    <property type="match status" value="1"/>
</dbReference>
<dbReference type="InterPro" id="IPR011545">
    <property type="entry name" value="DEAD/DEAH_box_helicase_dom"/>
</dbReference>
<dbReference type="EMBL" id="JAOQIO010000125">
    <property type="protein sequence ID" value="MCU6798297.1"/>
    <property type="molecule type" value="Genomic_DNA"/>
</dbReference>
<gene>
    <name evidence="7" type="primary">hrpB</name>
    <name evidence="7" type="ORF">OB236_39830</name>
</gene>
<dbReference type="InterPro" id="IPR049614">
    <property type="entry name" value="HrpB_DEXH"/>
</dbReference>
<dbReference type="SMART" id="SM00847">
    <property type="entry name" value="HA2"/>
    <property type="match status" value="1"/>
</dbReference>
<protein>
    <submittedName>
        <fullName evidence="7">ATP-dependent helicase HrpB</fullName>
    </submittedName>
</protein>
<dbReference type="Pfam" id="PF00271">
    <property type="entry name" value="Helicase_C"/>
    <property type="match status" value="1"/>
</dbReference>
<dbReference type="RefSeq" id="WP_262689033.1">
    <property type="nucleotide sequence ID" value="NZ_JAOQIO010000125.1"/>
</dbReference>
<dbReference type="CDD" id="cd18791">
    <property type="entry name" value="SF2_C_RHA"/>
    <property type="match status" value="1"/>
</dbReference>
<evidence type="ECO:0000256" key="4">
    <source>
        <dbReference type="ARBA" id="ARBA00022840"/>
    </source>
</evidence>
<feature type="domain" description="Helicase ATP-binding" evidence="5">
    <location>
        <begin position="14"/>
        <end position="178"/>
    </location>
</feature>
<keyword evidence="3 7" id="KW-0347">Helicase</keyword>
<dbReference type="SMART" id="SM00490">
    <property type="entry name" value="HELICc"/>
    <property type="match status" value="1"/>
</dbReference>
<dbReference type="InterPro" id="IPR001650">
    <property type="entry name" value="Helicase_C-like"/>
</dbReference>
<evidence type="ECO:0000259" key="5">
    <source>
        <dbReference type="PROSITE" id="PS51192"/>
    </source>
</evidence>
<keyword evidence="8" id="KW-1185">Reference proteome</keyword>
<proteinExistence type="predicted"/>
<dbReference type="NCBIfam" id="TIGR01970">
    <property type="entry name" value="DEAH_box_HrpB"/>
    <property type="match status" value="1"/>
</dbReference>
<dbReference type="InterPro" id="IPR013689">
    <property type="entry name" value="RNA_helicase_ATP-dep_HrpB_C"/>
</dbReference>
<dbReference type="PROSITE" id="PS51192">
    <property type="entry name" value="HELICASE_ATP_BIND_1"/>
    <property type="match status" value="1"/>
</dbReference>
<dbReference type="InterPro" id="IPR014001">
    <property type="entry name" value="Helicase_ATP-bd"/>
</dbReference>